<dbReference type="SMART" id="SM00793">
    <property type="entry name" value="AgrB"/>
    <property type="match status" value="1"/>
</dbReference>
<feature type="transmembrane region" description="Helical" evidence="8">
    <location>
        <begin position="52"/>
        <end position="70"/>
    </location>
</feature>
<dbReference type="RefSeq" id="WP_117454663.1">
    <property type="nucleotide sequence ID" value="NZ_CP060636.1"/>
</dbReference>
<keyword evidence="10" id="KW-1185">Reference proteome</keyword>
<evidence type="ECO:0000256" key="1">
    <source>
        <dbReference type="ARBA" id="ARBA00022475"/>
    </source>
</evidence>
<name>A0A7G9GSB1_9FIRM</name>
<proteinExistence type="predicted"/>
<protein>
    <submittedName>
        <fullName evidence="9">Accessory gene regulator B family protein</fullName>
    </submittedName>
</protein>
<gene>
    <name evidence="9" type="ORF">H9Q80_07060</name>
</gene>
<accession>A0A7G9GSB1</accession>
<dbReference type="GO" id="GO:0009372">
    <property type="term" value="P:quorum sensing"/>
    <property type="evidence" value="ECO:0007669"/>
    <property type="project" value="UniProtKB-KW"/>
</dbReference>
<reference evidence="9 10" key="1">
    <citation type="submission" date="2020-08" db="EMBL/GenBank/DDBJ databases">
        <authorList>
            <person name="Liu C."/>
            <person name="Sun Q."/>
        </authorList>
    </citation>
    <scope>NUCLEOTIDE SEQUENCE [LARGE SCALE GENOMIC DNA]</scope>
    <source>
        <strain evidence="9 10">NSJ-61</strain>
    </source>
</reference>
<feature type="transmembrane region" description="Helical" evidence="8">
    <location>
        <begin position="25"/>
        <end position="46"/>
    </location>
</feature>
<dbReference type="Proteomes" id="UP000515856">
    <property type="component" value="Chromosome"/>
</dbReference>
<evidence type="ECO:0000256" key="6">
    <source>
        <dbReference type="ARBA" id="ARBA00022989"/>
    </source>
</evidence>
<evidence type="ECO:0000256" key="4">
    <source>
        <dbReference type="ARBA" id="ARBA00022692"/>
    </source>
</evidence>
<keyword evidence="1" id="KW-1003">Cell membrane</keyword>
<evidence type="ECO:0000256" key="2">
    <source>
        <dbReference type="ARBA" id="ARBA00022654"/>
    </source>
</evidence>
<keyword evidence="5" id="KW-0378">Hydrolase</keyword>
<dbReference type="EMBL" id="CP060636">
    <property type="protein sequence ID" value="QNM13693.1"/>
    <property type="molecule type" value="Genomic_DNA"/>
</dbReference>
<evidence type="ECO:0000256" key="8">
    <source>
        <dbReference type="SAM" id="Phobius"/>
    </source>
</evidence>
<dbReference type="GO" id="GO:0016020">
    <property type="term" value="C:membrane"/>
    <property type="evidence" value="ECO:0007669"/>
    <property type="project" value="InterPro"/>
</dbReference>
<evidence type="ECO:0000256" key="3">
    <source>
        <dbReference type="ARBA" id="ARBA00022670"/>
    </source>
</evidence>
<dbReference type="GO" id="GO:0006508">
    <property type="term" value="P:proteolysis"/>
    <property type="evidence" value="ECO:0007669"/>
    <property type="project" value="UniProtKB-KW"/>
</dbReference>
<evidence type="ECO:0000256" key="7">
    <source>
        <dbReference type="ARBA" id="ARBA00023136"/>
    </source>
</evidence>
<keyword evidence="2" id="KW-0673">Quorum sensing</keyword>
<feature type="transmembrane region" description="Helical" evidence="8">
    <location>
        <begin position="164"/>
        <end position="180"/>
    </location>
</feature>
<dbReference type="InterPro" id="IPR006741">
    <property type="entry name" value="AgrB"/>
</dbReference>
<evidence type="ECO:0000313" key="10">
    <source>
        <dbReference type="Proteomes" id="UP000515856"/>
    </source>
</evidence>
<dbReference type="AlphaFoldDB" id="A0A7G9GSB1"/>
<keyword evidence="6 8" id="KW-1133">Transmembrane helix</keyword>
<evidence type="ECO:0000313" key="9">
    <source>
        <dbReference type="EMBL" id="QNM13693.1"/>
    </source>
</evidence>
<sequence>MILRIADKLTESMFRNDIISDDKEIYKFGIALCLSTGISFATVLLISLLTNHLFYAMIYLFIFTRLRTIMGGYHCKTYFTCNVAYISIYLIFEFLIGLEWEFQNIFLMELFSSVLIWCYAPSEHKNKPLSNDEYRQFRLKSRIMVIMMVIGSFLISKINLLICFEFVYILSVNAILVLIGERRRSI</sequence>
<keyword evidence="3" id="KW-0645">Protease</keyword>
<evidence type="ECO:0000256" key="5">
    <source>
        <dbReference type="ARBA" id="ARBA00022801"/>
    </source>
</evidence>
<dbReference type="KEGG" id="ehn:H9Q80_07060"/>
<keyword evidence="4 8" id="KW-0812">Transmembrane</keyword>
<dbReference type="Pfam" id="PF04647">
    <property type="entry name" value="AgrB"/>
    <property type="match status" value="1"/>
</dbReference>
<dbReference type="GO" id="GO:0008233">
    <property type="term" value="F:peptidase activity"/>
    <property type="evidence" value="ECO:0007669"/>
    <property type="project" value="UniProtKB-KW"/>
</dbReference>
<keyword evidence="7 8" id="KW-0472">Membrane</keyword>
<organism evidence="9 10">
    <name type="scientific">[Eubacterium] hominis</name>
    <dbReference type="NCBI Taxonomy" id="2764325"/>
    <lineage>
        <taxon>Bacteria</taxon>
        <taxon>Bacillati</taxon>
        <taxon>Bacillota</taxon>
        <taxon>Erysipelotrichia</taxon>
        <taxon>Erysipelotrichales</taxon>
        <taxon>Erysipelotrichaceae</taxon>
        <taxon>Amedibacillus</taxon>
    </lineage>
</organism>
<feature type="transmembrane region" description="Helical" evidence="8">
    <location>
        <begin position="77"/>
        <end position="96"/>
    </location>
</feature>